<organism evidence="1">
    <name type="scientific">Magallana gigas</name>
    <name type="common">Pacific oyster</name>
    <name type="synonym">Crassostrea gigas</name>
    <dbReference type="NCBI Taxonomy" id="29159"/>
    <lineage>
        <taxon>Eukaryota</taxon>
        <taxon>Metazoa</taxon>
        <taxon>Spiralia</taxon>
        <taxon>Lophotrochozoa</taxon>
        <taxon>Mollusca</taxon>
        <taxon>Bivalvia</taxon>
        <taxon>Autobranchia</taxon>
        <taxon>Pteriomorphia</taxon>
        <taxon>Ostreida</taxon>
        <taxon>Ostreoidea</taxon>
        <taxon>Ostreidae</taxon>
        <taxon>Magallana</taxon>
    </lineage>
</organism>
<accession>K1R8I9</accession>
<dbReference type="PROSITE" id="PS51257">
    <property type="entry name" value="PROKAR_LIPOPROTEIN"/>
    <property type="match status" value="1"/>
</dbReference>
<evidence type="ECO:0000313" key="1">
    <source>
        <dbReference type="EMBL" id="EKC37485.1"/>
    </source>
</evidence>
<reference evidence="1" key="1">
    <citation type="journal article" date="2012" name="Nature">
        <title>The oyster genome reveals stress adaptation and complexity of shell formation.</title>
        <authorList>
            <person name="Zhang G."/>
            <person name="Fang X."/>
            <person name="Guo X."/>
            <person name="Li L."/>
            <person name="Luo R."/>
            <person name="Xu F."/>
            <person name="Yang P."/>
            <person name="Zhang L."/>
            <person name="Wang X."/>
            <person name="Qi H."/>
            <person name="Xiong Z."/>
            <person name="Que H."/>
            <person name="Xie Y."/>
            <person name="Holland P.W."/>
            <person name="Paps J."/>
            <person name="Zhu Y."/>
            <person name="Wu F."/>
            <person name="Chen Y."/>
            <person name="Wang J."/>
            <person name="Peng C."/>
            <person name="Meng J."/>
            <person name="Yang L."/>
            <person name="Liu J."/>
            <person name="Wen B."/>
            <person name="Zhang N."/>
            <person name="Huang Z."/>
            <person name="Zhu Q."/>
            <person name="Feng Y."/>
            <person name="Mount A."/>
            <person name="Hedgecock D."/>
            <person name="Xu Z."/>
            <person name="Liu Y."/>
            <person name="Domazet-Loso T."/>
            <person name="Du Y."/>
            <person name="Sun X."/>
            <person name="Zhang S."/>
            <person name="Liu B."/>
            <person name="Cheng P."/>
            <person name="Jiang X."/>
            <person name="Li J."/>
            <person name="Fan D."/>
            <person name="Wang W."/>
            <person name="Fu W."/>
            <person name="Wang T."/>
            <person name="Wang B."/>
            <person name="Zhang J."/>
            <person name="Peng Z."/>
            <person name="Li Y."/>
            <person name="Li N."/>
            <person name="Wang J."/>
            <person name="Chen M."/>
            <person name="He Y."/>
            <person name="Tan F."/>
            <person name="Song X."/>
            <person name="Zheng Q."/>
            <person name="Huang R."/>
            <person name="Yang H."/>
            <person name="Du X."/>
            <person name="Chen L."/>
            <person name="Yang M."/>
            <person name="Gaffney P.M."/>
            <person name="Wang S."/>
            <person name="Luo L."/>
            <person name="She Z."/>
            <person name="Ming Y."/>
            <person name="Huang W."/>
            <person name="Zhang S."/>
            <person name="Huang B."/>
            <person name="Zhang Y."/>
            <person name="Qu T."/>
            <person name="Ni P."/>
            <person name="Miao G."/>
            <person name="Wang J."/>
            <person name="Wang Q."/>
            <person name="Steinberg C.E."/>
            <person name="Wang H."/>
            <person name="Li N."/>
            <person name="Qian L."/>
            <person name="Zhang G."/>
            <person name="Li Y."/>
            <person name="Yang H."/>
            <person name="Liu X."/>
            <person name="Wang J."/>
            <person name="Yin Y."/>
            <person name="Wang J."/>
        </authorList>
    </citation>
    <scope>NUCLEOTIDE SEQUENCE [LARGE SCALE GENOMIC DNA]</scope>
    <source>
        <strain evidence="1">05x7-T-G4-1.051#20</strain>
    </source>
</reference>
<gene>
    <name evidence="1" type="ORF">CGI_10018098</name>
</gene>
<dbReference type="EMBL" id="JH818095">
    <property type="protein sequence ID" value="EKC37485.1"/>
    <property type="molecule type" value="Genomic_DNA"/>
</dbReference>
<name>K1R8I9_MAGGI</name>
<dbReference type="AlphaFoldDB" id="K1R8I9"/>
<dbReference type="HOGENOM" id="CLU_2087136_0_0_1"/>
<sequence length="117" mass="13237">MRIWNIQKTKQDMGEQLCSLLPFIHAISGCDTTFRMFGIGMGAAYKKFKSSVYIQDLAQRIMTYSSKENVVQAGEEIVACLNGYVENEGLDLLRYRKFASKVVTGNMYVQVQTLPPI</sequence>
<dbReference type="InParanoid" id="K1R8I9"/>
<proteinExistence type="predicted"/>
<protein>
    <submittedName>
        <fullName evidence="1">Uncharacterized protein</fullName>
    </submittedName>
</protein>